<accession>A0A243QC86</accession>
<dbReference type="AlphaFoldDB" id="A0A243QC86"/>
<dbReference type="EMBL" id="NGFO01000008">
    <property type="protein sequence ID" value="OUC79237.1"/>
    <property type="molecule type" value="Genomic_DNA"/>
</dbReference>
<name>A0A243QC86_9ACTN</name>
<dbReference type="Proteomes" id="UP000194632">
    <property type="component" value="Unassembled WGS sequence"/>
</dbReference>
<protein>
    <submittedName>
        <fullName evidence="2">Uncharacterized protein</fullName>
    </submittedName>
</protein>
<organism evidence="2 3">
    <name type="scientific">Gordonia lacunae</name>
    <dbReference type="NCBI Taxonomy" id="417102"/>
    <lineage>
        <taxon>Bacteria</taxon>
        <taxon>Bacillati</taxon>
        <taxon>Actinomycetota</taxon>
        <taxon>Actinomycetes</taxon>
        <taxon>Mycobacteriales</taxon>
        <taxon>Gordoniaceae</taxon>
        <taxon>Gordonia</taxon>
    </lineage>
</organism>
<evidence type="ECO:0000256" key="1">
    <source>
        <dbReference type="SAM" id="MobiDB-lite"/>
    </source>
</evidence>
<proteinExistence type="predicted"/>
<feature type="region of interest" description="Disordered" evidence="1">
    <location>
        <begin position="76"/>
        <end position="97"/>
    </location>
</feature>
<keyword evidence="3" id="KW-1185">Reference proteome</keyword>
<comment type="caution">
    <text evidence="2">The sequence shown here is derived from an EMBL/GenBank/DDBJ whole genome shotgun (WGS) entry which is preliminary data.</text>
</comment>
<feature type="compositionally biased region" description="Basic and acidic residues" evidence="1">
    <location>
        <begin position="77"/>
        <end position="89"/>
    </location>
</feature>
<gene>
    <name evidence="2" type="ORF">CA982_09185</name>
</gene>
<evidence type="ECO:0000313" key="3">
    <source>
        <dbReference type="Proteomes" id="UP000194632"/>
    </source>
</evidence>
<feature type="region of interest" description="Disordered" evidence="1">
    <location>
        <begin position="1"/>
        <end position="21"/>
    </location>
</feature>
<evidence type="ECO:0000313" key="2">
    <source>
        <dbReference type="EMBL" id="OUC79237.1"/>
    </source>
</evidence>
<sequence length="97" mass="10681">MGITRGEKWGPSTVHPIPSTVRPFPSTVRPIPSTVRPIPSTVRRVVDPVRARCRQEHEKAACPKARGSVVCGCRGSRSVDRRTRSRDQRITPARTGG</sequence>
<reference evidence="2 3" key="1">
    <citation type="submission" date="2017-05" db="EMBL/GenBank/DDBJ databases">
        <title>Biotechnological potential of actinobacteria isolated from South African environments.</title>
        <authorList>
            <person name="Le Roes-Hill M."/>
            <person name="Prins A."/>
            <person name="Durrell K.A."/>
        </authorList>
    </citation>
    <scope>NUCLEOTIDE SEQUENCE [LARGE SCALE GENOMIC DNA]</scope>
    <source>
        <strain evidence="2">BS2</strain>
    </source>
</reference>